<dbReference type="EMBL" id="CP001798">
    <property type="protein sequence ID" value="ADE16207.1"/>
    <property type="molecule type" value="Genomic_DNA"/>
</dbReference>
<evidence type="ECO:0000256" key="1">
    <source>
        <dbReference type="ARBA" id="ARBA00004651"/>
    </source>
</evidence>
<dbReference type="PANTHER" id="PTHR30213:SF0">
    <property type="entry name" value="UPF0761 MEMBRANE PROTEIN YIHY"/>
    <property type="match status" value="1"/>
</dbReference>
<dbReference type="STRING" id="472759.Nhal_3155"/>
<dbReference type="InterPro" id="IPR017039">
    <property type="entry name" value="Virul_fac_BrkB"/>
</dbReference>
<organism evidence="7 8">
    <name type="scientific">Nitrosococcus halophilus (strain Nc4)</name>
    <dbReference type="NCBI Taxonomy" id="472759"/>
    <lineage>
        <taxon>Bacteria</taxon>
        <taxon>Pseudomonadati</taxon>
        <taxon>Pseudomonadota</taxon>
        <taxon>Gammaproteobacteria</taxon>
        <taxon>Chromatiales</taxon>
        <taxon>Chromatiaceae</taxon>
        <taxon>Nitrosococcus</taxon>
    </lineage>
</organism>
<feature type="transmembrane region" description="Helical" evidence="6">
    <location>
        <begin position="269"/>
        <end position="294"/>
    </location>
</feature>
<dbReference type="PROSITE" id="PS51197">
    <property type="entry name" value="HTH_RRF2_2"/>
    <property type="match status" value="1"/>
</dbReference>
<evidence type="ECO:0000256" key="6">
    <source>
        <dbReference type="SAM" id="Phobius"/>
    </source>
</evidence>
<dbReference type="Proteomes" id="UP000001844">
    <property type="component" value="Chromosome"/>
</dbReference>
<dbReference type="RefSeq" id="WP_013034057.1">
    <property type="nucleotide sequence ID" value="NC_013960.1"/>
</dbReference>
<dbReference type="Pfam" id="PF02082">
    <property type="entry name" value="Rrf2"/>
    <property type="match status" value="1"/>
</dbReference>
<evidence type="ECO:0000256" key="4">
    <source>
        <dbReference type="ARBA" id="ARBA00022989"/>
    </source>
</evidence>
<proteinExistence type="predicted"/>
<dbReference type="OrthoDB" id="9808671at2"/>
<dbReference type="SUPFAM" id="SSF46785">
    <property type="entry name" value="Winged helix' DNA-binding domain"/>
    <property type="match status" value="1"/>
</dbReference>
<gene>
    <name evidence="7" type="ordered locus">Nhal_3155</name>
</gene>
<dbReference type="GO" id="GO:0005886">
    <property type="term" value="C:plasma membrane"/>
    <property type="evidence" value="ECO:0007669"/>
    <property type="project" value="UniProtKB-SubCell"/>
</dbReference>
<dbReference type="Pfam" id="PF03631">
    <property type="entry name" value="Virul_fac_BrkB"/>
    <property type="match status" value="1"/>
</dbReference>
<feature type="transmembrane region" description="Helical" evidence="6">
    <location>
        <begin position="57"/>
        <end position="79"/>
    </location>
</feature>
<protein>
    <submittedName>
        <fullName evidence="7">Ribonuclease BN</fullName>
    </submittedName>
</protein>
<evidence type="ECO:0000256" key="5">
    <source>
        <dbReference type="ARBA" id="ARBA00023136"/>
    </source>
</evidence>
<feature type="transmembrane region" description="Helical" evidence="6">
    <location>
        <begin position="158"/>
        <end position="187"/>
    </location>
</feature>
<keyword evidence="8" id="KW-1185">Reference proteome</keyword>
<dbReference type="AlphaFoldDB" id="D5BZW0"/>
<dbReference type="KEGG" id="nhl:Nhal_3155"/>
<keyword evidence="2" id="KW-1003">Cell membrane</keyword>
<evidence type="ECO:0000313" key="7">
    <source>
        <dbReference type="EMBL" id="ADE16207.1"/>
    </source>
</evidence>
<dbReference type="InterPro" id="IPR036388">
    <property type="entry name" value="WH-like_DNA-bd_sf"/>
</dbReference>
<feature type="transmembrane region" description="Helical" evidence="6">
    <location>
        <begin position="236"/>
        <end position="257"/>
    </location>
</feature>
<dbReference type="HOGENOM" id="CLU_032288_2_0_6"/>
<dbReference type="InterPro" id="IPR000944">
    <property type="entry name" value="Tscrpt_reg_Rrf2"/>
</dbReference>
<accession>D5BZW0</accession>
<reference evidence="8" key="1">
    <citation type="submission" date="2010-04" db="EMBL/GenBank/DDBJ databases">
        <title>Complete genome sequence of Nitrosococcus halophilus Nc4, a salt-adapted, aerobic obligate ammonia-oxidizing sulfur purple bacterium.</title>
        <authorList>
            <consortium name="US DOE Joint Genome Institute"/>
            <person name="Campbell M.A."/>
            <person name="Malfatti S.A."/>
            <person name="Chain P.S.G."/>
            <person name="Heidelberg J.F."/>
            <person name="Ward B.B."/>
            <person name="Klotz M.G."/>
        </authorList>
    </citation>
    <scope>NUCLEOTIDE SEQUENCE [LARGE SCALE GENOMIC DNA]</scope>
    <source>
        <strain evidence="8">Nc4</strain>
    </source>
</reference>
<feature type="transmembrane region" description="Helical" evidence="6">
    <location>
        <begin position="207"/>
        <end position="224"/>
    </location>
</feature>
<evidence type="ECO:0000256" key="2">
    <source>
        <dbReference type="ARBA" id="ARBA00022475"/>
    </source>
</evidence>
<dbReference type="NCBIfam" id="TIGR00765">
    <property type="entry name" value="yihY_not_rbn"/>
    <property type="match status" value="1"/>
</dbReference>
<evidence type="ECO:0000256" key="3">
    <source>
        <dbReference type="ARBA" id="ARBA00022692"/>
    </source>
</evidence>
<sequence>MGTLWQETKTRVKQGLKPPEEGQERRWQAFLRPKLKLTYVVSREFFEGELTLRATSLVYTTLLSLAPLLAVSFSVLKAFGVHNQMEPVLHHFLLPLGPRAEEITTRIIQYVENLKVGALGSIGLGLLFYTVVSLIQKIESAFNHVWRIKRERPFLRRFSDYLSVLLIGPVLVFSAVGATASVMQTSFIQTLLEFEVLGKALVAMSKLLPYLLVIGGFTFIYAFLPNTKVRFGNALVGGAVAGVLWETIGLLFAFFITTSTKYDAIYSSLAILILFMIWLYISWLILLVGAQVAYYRQNPQMMNLTKKEPLRLSNRLKERVGLLILVQVGEAFHRGHSPPKLEGLSEHLGLPSYLIEELLEPLKKAHLITETGDEPPSYLLRKDPDTIPVRKALDILRQAEEQDFPMEQATLKVPAVEGVMEKIEQALDQALEEATLKDLIRGQVKSRTNGRVSAPA</sequence>
<dbReference type="InterPro" id="IPR036390">
    <property type="entry name" value="WH_DNA-bd_sf"/>
</dbReference>
<keyword evidence="3 6" id="KW-0812">Transmembrane</keyword>
<feature type="transmembrane region" description="Helical" evidence="6">
    <location>
        <begin position="116"/>
        <end position="138"/>
    </location>
</feature>
<keyword evidence="4 6" id="KW-1133">Transmembrane helix</keyword>
<name>D5BZW0_NITHN</name>
<dbReference type="PANTHER" id="PTHR30213">
    <property type="entry name" value="INNER MEMBRANE PROTEIN YHJD"/>
    <property type="match status" value="1"/>
</dbReference>
<dbReference type="eggNOG" id="COG1295">
    <property type="taxonomic scope" value="Bacteria"/>
</dbReference>
<evidence type="ECO:0000313" key="8">
    <source>
        <dbReference type="Proteomes" id="UP000001844"/>
    </source>
</evidence>
<keyword evidence="5 6" id="KW-0472">Membrane</keyword>
<dbReference type="eggNOG" id="COG1959">
    <property type="taxonomic scope" value="Bacteria"/>
</dbReference>
<dbReference type="Gene3D" id="1.10.10.10">
    <property type="entry name" value="Winged helix-like DNA-binding domain superfamily/Winged helix DNA-binding domain"/>
    <property type="match status" value="1"/>
</dbReference>
<comment type="subcellular location">
    <subcellularLocation>
        <location evidence="1">Cell membrane</location>
        <topology evidence="1">Multi-pass membrane protein</topology>
    </subcellularLocation>
</comment>